<dbReference type="AlphaFoldDB" id="A0A7W6RD85"/>
<protein>
    <submittedName>
        <fullName evidence="1">Uncharacterized protein</fullName>
    </submittedName>
</protein>
<comment type="caution">
    <text evidence="1">The sequence shown here is derived from an EMBL/GenBank/DDBJ whole genome shotgun (WGS) entry which is preliminary data.</text>
</comment>
<gene>
    <name evidence="1" type="ORF">GGD89_001786</name>
</gene>
<evidence type="ECO:0000313" key="2">
    <source>
        <dbReference type="Proteomes" id="UP000554286"/>
    </source>
</evidence>
<proteinExistence type="predicted"/>
<accession>A0A7W6RD85</accession>
<dbReference type="Proteomes" id="UP000554286">
    <property type="component" value="Unassembled WGS sequence"/>
</dbReference>
<evidence type="ECO:0000313" key="1">
    <source>
        <dbReference type="EMBL" id="MBB4266157.1"/>
    </source>
</evidence>
<organism evidence="1 2">
    <name type="scientific">Roseospira visakhapatnamensis</name>
    <dbReference type="NCBI Taxonomy" id="390880"/>
    <lineage>
        <taxon>Bacteria</taxon>
        <taxon>Pseudomonadati</taxon>
        <taxon>Pseudomonadota</taxon>
        <taxon>Alphaproteobacteria</taxon>
        <taxon>Rhodospirillales</taxon>
        <taxon>Rhodospirillaceae</taxon>
        <taxon>Roseospira</taxon>
    </lineage>
</organism>
<keyword evidence="2" id="KW-1185">Reference proteome</keyword>
<reference evidence="1 2" key="1">
    <citation type="submission" date="2020-08" db="EMBL/GenBank/DDBJ databases">
        <title>Genome sequencing of Purple Non-Sulfur Bacteria from various extreme environments.</title>
        <authorList>
            <person name="Mayer M."/>
        </authorList>
    </citation>
    <scope>NUCLEOTIDE SEQUENCE [LARGE SCALE GENOMIC DNA]</scope>
    <source>
        <strain evidence="1 2">JA131</strain>
    </source>
</reference>
<name>A0A7W6RD85_9PROT</name>
<sequence>MHSNEILALGLGIEPPWRLVDQRLDTEASPHVLHLTVAADRGAAFARRHPRIRPAAAP</sequence>
<dbReference type="RefSeq" id="WP_184044246.1">
    <property type="nucleotide sequence ID" value="NZ_JACIGK010000011.1"/>
</dbReference>
<dbReference type="EMBL" id="JACIGK010000011">
    <property type="protein sequence ID" value="MBB4266157.1"/>
    <property type="molecule type" value="Genomic_DNA"/>
</dbReference>